<sequence length="47" mass="5453">MQVNRPLSAWMRDSSPQRRVHGVSVFCMTLICSIIRHSNLVNKDKQL</sequence>
<protein>
    <submittedName>
        <fullName evidence="2">Uncharacterized protein</fullName>
    </submittedName>
</protein>
<evidence type="ECO:0000256" key="1">
    <source>
        <dbReference type="SAM" id="Phobius"/>
    </source>
</evidence>
<gene>
    <name evidence="2" type="ORF">FHU10_0433</name>
</gene>
<comment type="caution">
    <text evidence="2">The sequence shown here is derived from an EMBL/GenBank/DDBJ whole genome shotgun (WGS) entry which is preliminary data.</text>
</comment>
<dbReference type="EMBL" id="VISQ01000001">
    <property type="protein sequence ID" value="TVZ68022.1"/>
    <property type="molecule type" value="Genomic_DNA"/>
</dbReference>
<accession>A0A542BLN5</accession>
<feature type="transmembrane region" description="Helical" evidence="1">
    <location>
        <begin position="20"/>
        <end position="38"/>
    </location>
</feature>
<keyword evidence="1" id="KW-1133">Transmembrane helix</keyword>
<proteinExistence type="predicted"/>
<dbReference type="AlphaFoldDB" id="A0A542BLN5"/>
<keyword evidence="1" id="KW-0472">Membrane</keyword>
<evidence type="ECO:0000313" key="2">
    <source>
        <dbReference type="EMBL" id="TVZ68022.1"/>
    </source>
</evidence>
<organism evidence="2">
    <name type="scientific">Serratia fonticola</name>
    <dbReference type="NCBI Taxonomy" id="47917"/>
    <lineage>
        <taxon>Bacteria</taxon>
        <taxon>Pseudomonadati</taxon>
        <taxon>Pseudomonadota</taxon>
        <taxon>Gammaproteobacteria</taxon>
        <taxon>Enterobacterales</taxon>
        <taxon>Yersiniaceae</taxon>
        <taxon>Serratia</taxon>
    </lineage>
</organism>
<keyword evidence="1" id="KW-0812">Transmembrane</keyword>
<reference evidence="2" key="1">
    <citation type="submission" date="2019-06" db="EMBL/GenBank/DDBJ databases">
        <authorList>
            <person name="Deangelis K."/>
            <person name="Huntemann M."/>
            <person name="Clum A."/>
            <person name="Pillay M."/>
            <person name="Palaniappan K."/>
            <person name="Varghese N."/>
            <person name="Mikhailova N."/>
            <person name="Stamatis D."/>
            <person name="Reddy T."/>
            <person name="Daum C."/>
            <person name="Shapiro N."/>
            <person name="Ivanova N."/>
            <person name="Kyrpides N."/>
            <person name="Woyke T."/>
        </authorList>
    </citation>
    <scope>NUCLEOTIDE SEQUENCE [LARGE SCALE GENOMIC DNA]</scope>
    <source>
        <strain evidence="2">128R</strain>
    </source>
</reference>
<name>A0A542BLN5_SERFO</name>
<reference evidence="2" key="2">
    <citation type="submission" date="2019-08" db="EMBL/GenBank/DDBJ databases">
        <title>Investigation of anaerobic lignin degradation for improved lignocellulosic biofuels.</title>
        <authorList>
            <person name="Deangelis K.PhD."/>
        </authorList>
    </citation>
    <scope>NUCLEOTIDE SEQUENCE [LARGE SCALE GENOMIC DNA]</scope>
    <source>
        <strain evidence="2">128R</strain>
    </source>
</reference>